<dbReference type="InParanoid" id="A0A6P5J1K1"/>
<name>A0A6P5J1K1_PHACI</name>
<dbReference type="PANTHER" id="PTHR22803">
    <property type="entry name" value="MANNOSE, PHOSPHOLIPASE, LECTIN RECEPTOR RELATED"/>
    <property type="match status" value="1"/>
</dbReference>
<dbReference type="GeneID" id="110196243"/>
<evidence type="ECO:0000256" key="1">
    <source>
        <dbReference type="ARBA" id="ARBA00022734"/>
    </source>
</evidence>
<keyword evidence="3" id="KW-0472">Membrane</keyword>
<keyword evidence="1" id="KW-0430">Lectin</keyword>
<organism evidence="5 6">
    <name type="scientific">Phascolarctos cinereus</name>
    <name type="common">Koala</name>
    <dbReference type="NCBI Taxonomy" id="38626"/>
    <lineage>
        <taxon>Eukaryota</taxon>
        <taxon>Metazoa</taxon>
        <taxon>Chordata</taxon>
        <taxon>Craniata</taxon>
        <taxon>Vertebrata</taxon>
        <taxon>Euteleostomi</taxon>
        <taxon>Mammalia</taxon>
        <taxon>Metatheria</taxon>
        <taxon>Diprotodontia</taxon>
        <taxon>Phascolarctidae</taxon>
        <taxon>Phascolarctos</taxon>
    </lineage>
</organism>
<keyword evidence="3" id="KW-1133">Transmembrane helix</keyword>
<dbReference type="CDD" id="cd03590">
    <property type="entry name" value="CLECT_DC-SIGN_like"/>
    <property type="match status" value="1"/>
</dbReference>
<feature type="transmembrane region" description="Helical" evidence="3">
    <location>
        <begin position="80"/>
        <end position="100"/>
    </location>
</feature>
<dbReference type="Proteomes" id="UP000515140">
    <property type="component" value="Unplaced"/>
</dbReference>
<evidence type="ECO:0000313" key="6">
    <source>
        <dbReference type="RefSeq" id="XP_020825076.1"/>
    </source>
</evidence>
<dbReference type="InterPro" id="IPR016187">
    <property type="entry name" value="CTDL_fold"/>
</dbReference>
<dbReference type="InterPro" id="IPR016186">
    <property type="entry name" value="C-type_lectin-like/link_sf"/>
</dbReference>
<dbReference type="PROSITE" id="PS50041">
    <property type="entry name" value="C_TYPE_LECTIN_2"/>
    <property type="match status" value="1"/>
</dbReference>
<evidence type="ECO:0000256" key="3">
    <source>
        <dbReference type="SAM" id="Phobius"/>
    </source>
</evidence>
<dbReference type="RefSeq" id="XP_020825076.1">
    <property type="nucleotide sequence ID" value="XM_020969417.1"/>
</dbReference>
<evidence type="ECO:0000313" key="5">
    <source>
        <dbReference type="Proteomes" id="UP000515140"/>
    </source>
</evidence>
<dbReference type="InterPro" id="IPR050111">
    <property type="entry name" value="C-type_lectin/snaclec_domain"/>
</dbReference>
<proteinExistence type="predicted"/>
<dbReference type="InterPro" id="IPR001304">
    <property type="entry name" value="C-type_lectin-like"/>
</dbReference>
<dbReference type="AlphaFoldDB" id="A0A6P5J1K1"/>
<sequence length="327" mass="37571">MLKCILKGLVIPTISFQGSFVMQARASQRRGSCTSMESAQYTQWETSEEFEMVDAKRKWRPWEAGWWAKQLPGGHPALPLYLLFSVTSFLWIILLSMLLAKVMDLSKEVKHLEGIQVNGSMNSGRLEVLQVSLSTLDNKYQTLKTKAETMAKELRNLQESQASLSTNLSQELAEAREDRKNIRSEMFHGLEAVRNGNGDSCQPCPSTWRNFQGSCYFFSEDKLTWSQARDDCVQKQAHLVIINNQDEQNFLTPTEILGYWIGLRKVQERVHKWIDDTELGYTNWNLGEPNDSQGQENCVMMLHHGKWNDCACEVSSDNWICEKRQIC</sequence>
<dbReference type="SUPFAM" id="SSF56436">
    <property type="entry name" value="C-type lectin-like"/>
    <property type="match status" value="1"/>
</dbReference>
<evidence type="ECO:0000256" key="2">
    <source>
        <dbReference type="SAM" id="Coils"/>
    </source>
</evidence>
<keyword evidence="5" id="KW-1185">Reference proteome</keyword>
<gene>
    <name evidence="6" type="primary">LOC110196243</name>
</gene>
<dbReference type="Pfam" id="PF00059">
    <property type="entry name" value="Lectin_C"/>
    <property type="match status" value="1"/>
</dbReference>
<accession>A0A6P5J1K1</accession>
<feature type="domain" description="C-type lectin" evidence="4">
    <location>
        <begin position="211"/>
        <end position="313"/>
    </location>
</feature>
<feature type="coiled-coil region" evidence="2">
    <location>
        <begin position="133"/>
        <end position="185"/>
    </location>
</feature>
<protein>
    <submittedName>
        <fullName evidence="6">C-type lectin domain family 4 member G-like</fullName>
    </submittedName>
</protein>
<reference evidence="6" key="1">
    <citation type="submission" date="2025-08" db="UniProtKB">
        <authorList>
            <consortium name="RefSeq"/>
        </authorList>
    </citation>
    <scope>IDENTIFICATION</scope>
    <source>
        <tissue evidence="6">Spleen</tissue>
    </source>
</reference>
<evidence type="ECO:0000259" key="4">
    <source>
        <dbReference type="PROSITE" id="PS50041"/>
    </source>
</evidence>
<dbReference type="SMART" id="SM00034">
    <property type="entry name" value="CLECT"/>
    <property type="match status" value="1"/>
</dbReference>
<dbReference type="Gene3D" id="3.10.100.10">
    <property type="entry name" value="Mannose-Binding Protein A, subunit A"/>
    <property type="match status" value="1"/>
</dbReference>
<keyword evidence="3" id="KW-0812">Transmembrane</keyword>
<dbReference type="InterPro" id="IPR033989">
    <property type="entry name" value="CD209-like_CTLD"/>
</dbReference>
<dbReference type="KEGG" id="pcw:110196243"/>
<keyword evidence="2" id="KW-0175">Coiled coil</keyword>
<dbReference type="GO" id="GO:0030246">
    <property type="term" value="F:carbohydrate binding"/>
    <property type="evidence" value="ECO:0007669"/>
    <property type="project" value="UniProtKB-KW"/>
</dbReference>